<evidence type="ECO:0000256" key="1">
    <source>
        <dbReference type="ARBA" id="ARBA00009353"/>
    </source>
</evidence>
<dbReference type="HOGENOM" id="CLU_047373_0_3_4"/>
<dbReference type="InterPro" id="IPR036291">
    <property type="entry name" value="NAD(P)-bd_dom_sf"/>
</dbReference>
<dbReference type="InterPro" id="IPR001509">
    <property type="entry name" value="Epimerase_deHydtase"/>
</dbReference>
<evidence type="ECO:0008006" key="6">
    <source>
        <dbReference type="Google" id="ProtNLM"/>
    </source>
</evidence>
<comment type="similarity">
    <text evidence="1">Belongs to the NAD(P)-dependent epimerase/dehydratase family. SDR39U1 subfamily.</text>
</comment>
<dbReference type="OrthoDB" id="9801773at2"/>
<dbReference type="InterPro" id="IPR010099">
    <property type="entry name" value="SDR39U1"/>
</dbReference>
<name>A4G1Y8_HERAR</name>
<sequence>MTSRIHFSDVQEYVLVTGASGFIGKLLVRALVEDGQHVTVLTRNPDKTARKFDDTVTCIASLDELPATQRVDVIINLAGARILGWRWSAARKRVLRLSRIGTTQKLVSWIAQAAHKPRLLLSASAIGYYGIQAREDTALLKEADPPQAIFMSELCQEWETAAHAASRHGVQVKCMRFGLVLGKEGALPMMMLPIRLGLGGPLGDGRQALSWIHVEDLLRAIAHLWKMPARPQARDSQSDTQDAIETYNFTAPEVVTQAVFSKTAAHLMHRPCFFPTPAILMRLLLGEQADLLLEGQRVTSARLQASGFAFTYPDLRSALENIFRIKENSAVR</sequence>
<keyword evidence="5" id="KW-1185">Reference proteome</keyword>
<dbReference type="InterPro" id="IPR013549">
    <property type="entry name" value="DUF1731"/>
</dbReference>
<proteinExistence type="inferred from homology"/>
<protein>
    <recommendedName>
        <fullName evidence="6">TIGR01777 family protein</fullName>
    </recommendedName>
</protein>
<dbReference type="PANTHER" id="PTHR11092">
    <property type="entry name" value="SUGAR NUCLEOTIDE EPIMERASE RELATED"/>
    <property type="match status" value="1"/>
</dbReference>
<evidence type="ECO:0000313" key="4">
    <source>
        <dbReference type="EMBL" id="CAL60525.1"/>
    </source>
</evidence>
<evidence type="ECO:0000259" key="3">
    <source>
        <dbReference type="Pfam" id="PF08338"/>
    </source>
</evidence>
<dbReference type="NCBIfam" id="TIGR01777">
    <property type="entry name" value="yfcH"/>
    <property type="match status" value="1"/>
</dbReference>
<dbReference type="KEGG" id="har:HEAR0298"/>
<dbReference type="Gene3D" id="3.40.50.720">
    <property type="entry name" value="NAD(P)-binding Rossmann-like Domain"/>
    <property type="match status" value="1"/>
</dbReference>
<dbReference type="Pfam" id="PF01370">
    <property type="entry name" value="Epimerase"/>
    <property type="match status" value="1"/>
</dbReference>
<evidence type="ECO:0000313" key="5">
    <source>
        <dbReference type="Proteomes" id="UP000006697"/>
    </source>
</evidence>
<dbReference type="SUPFAM" id="SSF51735">
    <property type="entry name" value="NAD(P)-binding Rossmann-fold domains"/>
    <property type="match status" value="1"/>
</dbReference>
<dbReference type="PANTHER" id="PTHR11092:SF0">
    <property type="entry name" value="EPIMERASE FAMILY PROTEIN SDR39U1"/>
    <property type="match status" value="1"/>
</dbReference>
<accession>A4G1Y8</accession>
<evidence type="ECO:0000259" key="2">
    <source>
        <dbReference type="Pfam" id="PF01370"/>
    </source>
</evidence>
<dbReference type="EMBL" id="CU207211">
    <property type="protein sequence ID" value="CAL60525.1"/>
    <property type="molecule type" value="Genomic_DNA"/>
</dbReference>
<dbReference type="Proteomes" id="UP000006697">
    <property type="component" value="Chromosome"/>
</dbReference>
<gene>
    <name evidence="4" type="ordered locus">HEAR0298</name>
</gene>
<dbReference type="STRING" id="204773.HEAR0298"/>
<dbReference type="Pfam" id="PF08338">
    <property type="entry name" value="DUF1731"/>
    <property type="match status" value="1"/>
</dbReference>
<dbReference type="eggNOG" id="COG1090">
    <property type="taxonomic scope" value="Bacteria"/>
</dbReference>
<feature type="domain" description="DUF1731" evidence="3">
    <location>
        <begin position="276"/>
        <end position="322"/>
    </location>
</feature>
<organism evidence="4 5">
    <name type="scientific">Herminiimonas arsenicoxydans</name>
    <dbReference type="NCBI Taxonomy" id="204773"/>
    <lineage>
        <taxon>Bacteria</taxon>
        <taxon>Pseudomonadati</taxon>
        <taxon>Pseudomonadota</taxon>
        <taxon>Betaproteobacteria</taxon>
        <taxon>Burkholderiales</taxon>
        <taxon>Oxalobacteraceae</taxon>
        <taxon>Herminiimonas</taxon>
    </lineage>
</organism>
<reference evidence="4 5" key="1">
    <citation type="journal article" date="2007" name="PLoS Genet.">
        <title>A tale of two oxidation states: bacterial colonization of arsenic-rich environments.</title>
        <authorList>
            <person name="Muller D."/>
            <person name="Medigue C."/>
            <person name="Koechler S."/>
            <person name="Barbe V."/>
            <person name="Barakat M."/>
            <person name="Talla E."/>
            <person name="Bonnefoy V."/>
            <person name="Krin E."/>
            <person name="Arsene-Ploetze F."/>
            <person name="Carapito C."/>
            <person name="Chandler M."/>
            <person name="Cournoyer B."/>
            <person name="Cruveiller S."/>
            <person name="Dossat C."/>
            <person name="Duval S."/>
            <person name="Heymann M."/>
            <person name="Leize E."/>
            <person name="Lieutaud A."/>
            <person name="Lievremont D."/>
            <person name="Makita Y."/>
            <person name="Mangenot S."/>
            <person name="Nitschke W."/>
            <person name="Ortet P."/>
            <person name="Perdrial N."/>
            <person name="Schoepp B."/>
            <person name="Siguier N."/>
            <person name="Simeonova D.D."/>
            <person name="Rouy Z."/>
            <person name="Segurens B."/>
            <person name="Turlin E."/>
            <person name="Vallenet D."/>
            <person name="Van Dorsselaer A."/>
            <person name="Weiss S."/>
            <person name="Weissenbach J."/>
            <person name="Lett M.C."/>
            <person name="Danchin A."/>
            <person name="Bertin P.N."/>
        </authorList>
    </citation>
    <scope>NUCLEOTIDE SEQUENCE [LARGE SCALE GENOMIC DNA]</scope>
    <source>
        <strain evidence="5">ULPAs1</strain>
    </source>
</reference>
<feature type="domain" description="NAD-dependent epimerase/dehydratase" evidence="2">
    <location>
        <begin position="14"/>
        <end position="230"/>
    </location>
</feature>
<dbReference type="AlphaFoldDB" id="A4G1Y8"/>